<dbReference type="PROSITE" id="PS51257">
    <property type="entry name" value="PROKAR_LIPOPROTEIN"/>
    <property type="match status" value="1"/>
</dbReference>
<dbReference type="AlphaFoldDB" id="A0A1W1BV94"/>
<feature type="compositionally biased region" description="Polar residues" evidence="1">
    <location>
        <begin position="148"/>
        <end position="164"/>
    </location>
</feature>
<feature type="compositionally biased region" description="Low complexity" evidence="1">
    <location>
        <begin position="172"/>
        <end position="186"/>
    </location>
</feature>
<dbReference type="Pfam" id="PF26303">
    <property type="entry name" value="UPF0323"/>
    <property type="match status" value="1"/>
</dbReference>
<name>A0A1W1BV94_9ZZZZ</name>
<protein>
    <submittedName>
        <fullName evidence="3">FIG01388762: membrane lipoprotein</fullName>
    </submittedName>
</protein>
<dbReference type="NCBIfam" id="NF003146">
    <property type="entry name" value="PRK04081.1"/>
    <property type="match status" value="1"/>
</dbReference>
<evidence type="ECO:0000256" key="1">
    <source>
        <dbReference type="SAM" id="MobiDB-lite"/>
    </source>
</evidence>
<reference evidence="3" key="1">
    <citation type="submission" date="2016-10" db="EMBL/GenBank/DDBJ databases">
        <authorList>
            <person name="de Groot N.N."/>
        </authorList>
    </citation>
    <scope>NUCLEOTIDE SEQUENCE</scope>
</reference>
<evidence type="ECO:0000313" key="3">
    <source>
        <dbReference type="EMBL" id="SFV57433.1"/>
    </source>
</evidence>
<organism evidence="3">
    <name type="scientific">hydrothermal vent metagenome</name>
    <dbReference type="NCBI Taxonomy" id="652676"/>
    <lineage>
        <taxon>unclassified sequences</taxon>
        <taxon>metagenomes</taxon>
        <taxon>ecological metagenomes</taxon>
    </lineage>
</organism>
<dbReference type="InterPro" id="IPR059092">
    <property type="entry name" value="UPF0323_dom"/>
</dbReference>
<keyword evidence="3" id="KW-0449">Lipoprotein</keyword>
<dbReference type="EMBL" id="FPHD01000046">
    <property type="protein sequence ID" value="SFV57433.1"/>
    <property type="molecule type" value="Genomic_DNA"/>
</dbReference>
<proteinExistence type="predicted"/>
<feature type="region of interest" description="Disordered" evidence="1">
    <location>
        <begin position="148"/>
        <end position="198"/>
    </location>
</feature>
<accession>A0A1W1BV94</accession>
<gene>
    <name evidence="3" type="ORF">MNB_SV-8-948</name>
</gene>
<feature type="compositionally biased region" description="Gly residues" evidence="1">
    <location>
        <begin position="187"/>
        <end position="198"/>
    </location>
</feature>
<evidence type="ECO:0000259" key="2">
    <source>
        <dbReference type="Pfam" id="PF26303"/>
    </source>
</evidence>
<feature type="domain" description="UPF0323" evidence="2">
    <location>
        <begin position="42"/>
        <end position="165"/>
    </location>
</feature>
<sequence>MKYINQLSTIATATGLGAILVTGVTGCTQQQQQKEHAQAKGAFVIIEETAPGKYKIKDEFPADETRIVLKQLDGKERVLTKEEMDKLVKEEAAKIDNGTSNLTKENTQMSGGMGLGEVLLSSIAGAMIGSWIGNRLFGNQNFQNNRKAGYKSPSTYQRSKSSFNKPRKSTSKKSGFFSNKKSTRSGGFFGRSGGFFGG</sequence>